<organism evidence="6">
    <name type="scientific">Arcella intermedia</name>
    <dbReference type="NCBI Taxonomy" id="1963864"/>
    <lineage>
        <taxon>Eukaryota</taxon>
        <taxon>Amoebozoa</taxon>
        <taxon>Tubulinea</taxon>
        <taxon>Elardia</taxon>
        <taxon>Arcellinida</taxon>
        <taxon>Sphaerothecina</taxon>
        <taxon>Arcellidae</taxon>
        <taxon>Arcella</taxon>
    </lineage>
</organism>
<evidence type="ECO:0000256" key="2">
    <source>
        <dbReference type="ARBA" id="ARBA00022670"/>
    </source>
</evidence>
<proteinExistence type="inferred from homology"/>
<dbReference type="AlphaFoldDB" id="A0A6B2L2X8"/>
<evidence type="ECO:0000256" key="4">
    <source>
        <dbReference type="ARBA" id="ARBA00022801"/>
    </source>
</evidence>
<dbReference type="Pfam" id="PF05577">
    <property type="entry name" value="Peptidase_S28"/>
    <property type="match status" value="1"/>
</dbReference>
<dbReference type="SUPFAM" id="SSF53474">
    <property type="entry name" value="alpha/beta-Hydrolases"/>
    <property type="match status" value="2"/>
</dbReference>
<comment type="similarity">
    <text evidence="1">Belongs to the peptidase S28 family.</text>
</comment>
<name>A0A6B2L2X8_9EUKA</name>
<dbReference type="GO" id="GO:0008239">
    <property type="term" value="F:dipeptidyl-peptidase activity"/>
    <property type="evidence" value="ECO:0007669"/>
    <property type="project" value="TreeGrafter"/>
</dbReference>
<reference evidence="6" key="1">
    <citation type="journal article" date="2020" name="J. Eukaryot. Microbiol.">
        <title>De novo Sequencing, Assembly and Annotation of the Transcriptome for the Free-Living Testate Amoeba Arcella intermedia.</title>
        <authorList>
            <person name="Ribeiro G.M."/>
            <person name="Porfirio-Sousa A.L."/>
            <person name="Maurer-Alcala X.X."/>
            <person name="Katz L.A."/>
            <person name="Lahr D.J.G."/>
        </authorList>
    </citation>
    <scope>NUCLEOTIDE SEQUENCE</scope>
</reference>
<evidence type="ECO:0000313" key="6">
    <source>
        <dbReference type="EMBL" id="NDV31271.1"/>
    </source>
</evidence>
<dbReference type="GO" id="GO:0070008">
    <property type="term" value="F:serine-type exopeptidase activity"/>
    <property type="evidence" value="ECO:0007669"/>
    <property type="project" value="InterPro"/>
</dbReference>
<dbReference type="InterPro" id="IPR008758">
    <property type="entry name" value="Peptidase_S28"/>
</dbReference>
<keyword evidence="3" id="KW-0732">Signal</keyword>
<evidence type="ECO:0000256" key="3">
    <source>
        <dbReference type="ARBA" id="ARBA00022729"/>
    </source>
</evidence>
<dbReference type="GO" id="GO:0006508">
    <property type="term" value="P:proteolysis"/>
    <property type="evidence" value="ECO:0007669"/>
    <property type="project" value="UniProtKB-KW"/>
</dbReference>
<evidence type="ECO:0000256" key="5">
    <source>
        <dbReference type="ARBA" id="ARBA00023180"/>
    </source>
</evidence>
<dbReference type="Gene3D" id="3.40.50.1820">
    <property type="entry name" value="alpha/beta hydrolase"/>
    <property type="match status" value="1"/>
</dbReference>
<evidence type="ECO:0000256" key="1">
    <source>
        <dbReference type="ARBA" id="ARBA00011079"/>
    </source>
</evidence>
<dbReference type="InterPro" id="IPR042269">
    <property type="entry name" value="Ser_carbopepase_S28_SKS"/>
</dbReference>
<keyword evidence="2" id="KW-0645">Protease</keyword>
<dbReference type="EMBL" id="GIBP01002302">
    <property type="protein sequence ID" value="NDV31271.1"/>
    <property type="molecule type" value="Transcribed_RNA"/>
</dbReference>
<dbReference type="InterPro" id="IPR029058">
    <property type="entry name" value="AB_hydrolase_fold"/>
</dbReference>
<sequence length="483" mass="53308">MALVVCALVLMACAQPPLPPAPTEYWFTQKFDHFDGSDTRTWSQRYLVYSDYYDGKGPIFFCPGGESDVRGGYDHNGFMFELGQKLGAFLLFPEHRFYGKSLPFGPVDSYKPENIPKLTIEQAMADYVAIIASAKTQWNIPPTTPLVAYGGSYPGDLTAYMRVAYPDIVHAGFASSAPLRYHAGEVPGGGFFQVVTDTFSIPSATCPDLVRQAFSLIFQESQTPQGLLDVSTRLNLCTPLQSPSDLRMLALWVENAYANIGMENYPYPFGGSPKYPMFVSCNLLQSLYPTDPLLALAQSVGVAYNTSGTDLPCFNISAEYYPCADITGCGGGVGDPEAMSWDYQSCTQVVSNVDTNNVTDMFPAHPYNFREVTDYCLKTWGTSPDPYQIPSKYNYTSATRLILSNGKYDPWYPGGVLPEVCPSGEDMFCFLIDQAAHHLDLRGTDPVNDPPAVTAARVTEKAIITKWVQTIQEELTLKYSLLQ</sequence>
<accession>A0A6B2L2X8</accession>
<dbReference type="PANTHER" id="PTHR11010">
    <property type="entry name" value="PROTEASE S28 PRO-X CARBOXYPEPTIDASE-RELATED"/>
    <property type="match status" value="1"/>
</dbReference>
<protein>
    <submittedName>
        <fullName evidence="6">Uncharacterized protein</fullName>
    </submittedName>
</protein>
<keyword evidence="5" id="KW-0325">Glycoprotein</keyword>
<dbReference type="Gene3D" id="1.20.120.980">
    <property type="entry name" value="Serine carboxypeptidase S28, SKS domain"/>
    <property type="match status" value="1"/>
</dbReference>
<dbReference type="PANTHER" id="PTHR11010:SF107">
    <property type="entry name" value="DIPEPTIDYL PEPTIDASE 2"/>
    <property type="match status" value="1"/>
</dbReference>
<keyword evidence="4" id="KW-0378">Hydrolase</keyword>